<gene>
    <name evidence="1" type="ORF">N5P18_11940</name>
</gene>
<dbReference type="EMBL" id="CP104874">
    <property type="protein sequence ID" value="WWF04399.1"/>
    <property type="molecule type" value="Genomic_DNA"/>
</dbReference>
<evidence type="ECO:0008006" key="3">
    <source>
        <dbReference type="Google" id="ProtNLM"/>
    </source>
</evidence>
<reference evidence="1 2" key="1">
    <citation type="submission" date="2022-09" db="EMBL/GenBank/DDBJ databases">
        <title>Complete genome sequence of Janibacter terrae strain COS04-44, PCL-degrading bacteria isolated from oil spilled coast.</title>
        <authorList>
            <person name="Park H."/>
            <person name="Kim J.Y."/>
            <person name="An S.H."/>
            <person name="Lee C.M."/>
            <person name="Weon H.-Y."/>
        </authorList>
    </citation>
    <scope>NUCLEOTIDE SEQUENCE [LARGE SCALE GENOMIC DNA]</scope>
    <source>
        <strain evidence="1 2">COS04-44</strain>
    </source>
</reference>
<keyword evidence="2" id="KW-1185">Reference proteome</keyword>
<evidence type="ECO:0000313" key="1">
    <source>
        <dbReference type="EMBL" id="WWF04399.1"/>
    </source>
</evidence>
<evidence type="ECO:0000313" key="2">
    <source>
        <dbReference type="Proteomes" id="UP001381003"/>
    </source>
</evidence>
<accession>A0ABZ2FDE8</accession>
<organism evidence="1 2">
    <name type="scientific">Janibacter terrae</name>
    <dbReference type="NCBI Taxonomy" id="103817"/>
    <lineage>
        <taxon>Bacteria</taxon>
        <taxon>Bacillati</taxon>
        <taxon>Actinomycetota</taxon>
        <taxon>Actinomycetes</taxon>
        <taxon>Micrococcales</taxon>
        <taxon>Intrasporangiaceae</taxon>
        <taxon>Janibacter</taxon>
    </lineage>
</organism>
<dbReference type="Proteomes" id="UP001381003">
    <property type="component" value="Chromosome"/>
</dbReference>
<proteinExistence type="predicted"/>
<sequence length="104" mass="10792">MGHSDVAKTYHVKGLNDRGCVIGHVDGPSGKPFKGVFVGNEGTKVTGDRGNFTITFAKGKVARKGATFTGSGYALSRGDNSESETAVMDAVHETCGEDSVIAVE</sequence>
<dbReference type="RefSeq" id="WP_169701800.1">
    <property type="nucleotide sequence ID" value="NZ_CP104874.1"/>
</dbReference>
<name>A0ABZ2FDE8_9MICO</name>
<protein>
    <recommendedName>
        <fullName evidence="3">DUF1508 domain-containing protein</fullName>
    </recommendedName>
</protein>